<feature type="compositionally biased region" description="Polar residues" evidence="1">
    <location>
        <begin position="375"/>
        <end position="384"/>
    </location>
</feature>
<feature type="region of interest" description="Disordered" evidence="1">
    <location>
        <begin position="366"/>
        <end position="402"/>
    </location>
</feature>
<dbReference type="PANTHER" id="PTHR12092">
    <property type="entry name" value="PLECKSTRIN"/>
    <property type="match status" value="1"/>
</dbReference>
<dbReference type="FunFam" id="2.30.29.30:FF:000280">
    <property type="entry name" value="Uncharacterized protein, isoform B"/>
    <property type="match status" value="1"/>
</dbReference>
<reference evidence="3" key="1">
    <citation type="submission" date="2020-11" db="EMBL/GenBank/DDBJ databases">
        <authorList>
            <person name="Tran Van P."/>
        </authorList>
    </citation>
    <scope>NUCLEOTIDE SEQUENCE</scope>
</reference>
<dbReference type="InterPro" id="IPR001849">
    <property type="entry name" value="PH_domain"/>
</dbReference>
<organism evidence="3">
    <name type="scientific">Timema californicum</name>
    <name type="common">California timema</name>
    <name type="synonym">Walking stick</name>
    <dbReference type="NCBI Taxonomy" id="61474"/>
    <lineage>
        <taxon>Eukaryota</taxon>
        <taxon>Metazoa</taxon>
        <taxon>Ecdysozoa</taxon>
        <taxon>Arthropoda</taxon>
        <taxon>Hexapoda</taxon>
        <taxon>Insecta</taxon>
        <taxon>Pterygota</taxon>
        <taxon>Neoptera</taxon>
        <taxon>Polyneoptera</taxon>
        <taxon>Phasmatodea</taxon>
        <taxon>Timematodea</taxon>
        <taxon>Timematoidea</taxon>
        <taxon>Timematidae</taxon>
        <taxon>Timema</taxon>
    </lineage>
</organism>
<proteinExistence type="predicted"/>
<dbReference type="PROSITE" id="PS50003">
    <property type="entry name" value="PH_DOMAIN"/>
    <property type="match status" value="1"/>
</dbReference>
<evidence type="ECO:0000313" key="3">
    <source>
        <dbReference type="EMBL" id="CAD7574396.1"/>
    </source>
</evidence>
<dbReference type="Pfam" id="PF00169">
    <property type="entry name" value="PH"/>
    <property type="match status" value="1"/>
</dbReference>
<name>A0A7R9P8Y4_TIMCA</name>
<feature type="compositionally biased region" description="Basic and acidic residues" evidence="1">
    <location>
        <begin position="386"/>
        <end position="402"/>
    </location>
</feature>
<dbReference type="InterPro" id="IPR037370">
    <property type="entry name" value="Pleckstrin"/>
</dbReference>
<feature type="compositionally biased region" description="Polar residues" evidence="1">
    <location>
        <begin position="329"/>
        <end position="343"/>
    </location>
</feature>
<evidence type="ECO:0000259" key="2">
    <source>
        <dbReference type="PROSITE" id="PS50003"/>
    </source>
</evidence>
<gene>
    <name evidence="3" type="ORF">TCMB3V08_LOCUS7012</name>
</gene>
<dbReference type="CDD" id="cd00821">
    <property type="entry name" value="PH"/>
    <property type="match status" value="1"/>
</dbReference>
<dbReference type="GO" id="GO:0005886">
    <property type="term" value="C:plasma membrane"/>
    <property type="evidence" value="ECO:0007669"/>
    <property type="project" value="TreeGrafter"/>
</dbReference>
<dbReference type="Gene3D" id="2.30.29.30">
    <property type="entry name" value="Pleckstrin-homology domain (PH domain)/Phosphotyrosine-binding domain (PTB)"/>
    <property type="match status" value="1"/>
</dbReference>
<feature type="region of interest" description="Disordered" evidence="1">
    <location>
        <begin position="1"/>
        <end position="44"/>
    </location>
</feature>
<protein>
    <submittedName>
        <fullName evidence="3">(California timema) hypothetical protein</fullName>
    </submittedName>
</protein>
<evidence type="ECO:0000256" key="1">
    <source>
        <dbReference type="SAM" id="MobiDB-lite"/>
    </source>
</evidence>
<dbReference type="AlphaFoldDB" id="A0A7R9P8Y4"/>
<feature type="region of interest" description="Disordered" evidence="1">
    <location>
        <begin position="321"/>
        <end position="343"/>
    </location>
</feature>
<dbReference type="EMBL" id="OE182334">
    <property type="protein sequence ID" value="CAD7574396.1"/>
    <property type="molecule type" value="Genomic_DNA"/>
</dbReference>
<feature type="compositionally biased region" description="Polar residues" evidence="1">
    <location>
        <begin position="1"/>
        <end position="17"/>
    </location>
</feature>
<dbReference type="SMART" id="SM00233">
    <property type="entry name" value="PH"/>
    <property type="match status" value="1"/>
</dbReference>
<dbReference type="SUPFAM" id="SSF50729">
    <property type="entry name" value="PH domain-like"/>
    <property type="match status" value="1"/>
</dbReference>
<dbReference type="InterPro" id="IPR011993">
    <property type="entry name" value="PH-like_dom_sf"/>
</dbReference>
<feature type="region of interest" description="Disordered" evidence="1">
    <location>
        <begin position="417"/>
        <end position="436"/>
    </location>
</feature>
<feature type="domain" description="PH" evidence="2">
    <location>
        <begin position="212"/>
        <end position="315"/>
    </location>
</feature>
<feature type="compositionally biased region" description="Polar residues" evidence="1">
    <location>
        <begin position="26"/>
        <end position="38"/>
    </location>
</feature>
<dbReference type="GO" id="GO:0030036">
    <property type="term" value="P:actin cytoskeleton organization"/>
    <property type="evidence" value="ECO:0007669"/>
    <property type="project" value="TreeGrafter"/>
</dbReference>
<accession>A0A7R9P8Y4</accession>
<sequence>MAGSTLASSTGMLSSDSEYGAVATSVAENNEVPSQEDTSGVKLEEVNPHLRGGRVENHPSSPDRDLNLDLPVLSTRAQHDKRFTNSKLAVLRDVKVGAVYTWEVGNTFCMPRTCASVAIELLVVKMERTLHRSLSDELSTSQAHTVLTLGRYTCSWCLLAAATTGHMTRWPSARGSLAMLDDSESRAMLDDSVSFEQCWMTSLLSGKSSEIHAIKKGLLWQQRDRIFSRWKERYFILTRDYLHCFKRASGSGPDRISDMGQFIFKVKLADVERVDWINRKTYSTIVLELGREGRVLLRAADGLEDWFELLEECMMASKERRRALRSSHDPSLQQHNGTLQNNNSINSTLDEWLLARHKIGCVQHLSDSVPDLNGEGNSRGSTGESSEEHQEENQWLRRRPPNHEQRLSLLTDIDINDSDTLLDTPPPSVTASIRGRPTSYRLNSDVFFMSPAVPSEASERLRYGGGTATPSFCSSRPVLTPVGSFRSTHLFNPSKMAADRYSVMSDAPQLTRYRERAHSEVHKLERHNWKMKAETNRRTSFMVHATQV</sequence>
<dbReference type="PANTHER" id="PTHR12092:SF16">
    <property type="entry name" value="PH DOMAIN-CONTAINING PROTEIN"/>
    <property type="match status" value="1"/>
</dbReference>